<dbReference type="RefSeq" id="WP_338547858.1">
    <property type="nucleotide sequence ID" value="NZ_CP146069.1"/>
</dbReference>
<organism evidence="1 2">
    <name type="scientific">Roseovarius phycicola</name>
    <dbReference type="NCBI Taxonomy" id="3080976"/>
    <lineage>
        <taxon>Bacteria</taxon>
        <taxon>Pseudomonadati</taxon>
        <taxon>Pseudomonadota</taxon>
        <taxon>Alphaproteobacteria</taxon>
        <taxon>Rhodobacterales</taxon>
        <taxon>Roseobacteraceae</taxon>
        <taxon>Roseovarius</taxon>
    </lineage>
</organism>
<protein>
    <submittedName>
        <fullName evidence="1">Nitrous oxide reductase accessory protein NosL</fullName>
    </submittedName>
</protein>
<dbReference type="Gene3D" id="3.30.70.2050">
    <property type="match status" value="1"/>
</dbReference>
<dbReference type="InterPro" id="IPR008719">
    <property type="entry name" value="N2O_reductase_NosL"/>
</dbReference>
<sequence>MKRTVLTLAALACLGACKEEIAEIPLPVNMTVEAVSYYCQMSVLEHGGPKAQIHLEGMPAPLFFAQVRDAMAFLKSPERDHRVVVTYVSDMGSALDWSTPGIDNWTVADTAVFVIEGGIRGGMGAPEVVPFADQTKAEAFVTRYGGRIVSLEEIPDDVVIGPVDPDIPLTEPTS</sequence>
<dbReference type="PANTHER" id="PTHR41247:SF1">
    <property type="entry name" value="HTH-TYPE TRANSCRIPTIONAL REPRESSOR YCNK"/>
    <property type="match status" value="1"/>
</dbReference>
<dbReference type="Gene3D" id="3.30.70.2060">
    <property type="match status" value="1"/>
</dbReference>
<gene>
    <name evidence="1" type="ORF">RZ517_09320</name>
</gene>
<keyword evidence="2" id="KW-1185">Reference proteome</keyword>
<evidence type="ECO:0000313" key="1">
    <source>
        <dbReference type="EMBL" id="WWR45027.1"/>
    </source>
</evidence>
<dbReference type="PANTHER" id="PTHR41247">
    <property type="entry name" value="HTH-TYPE TRANSCRIPTIONAL REPRESSOR YCNK"/>
    <property type="match status" value="1"/>
</dbReference>
<name>A0ABZ2HBY6_9RHOB</name>
<proteinExistence type="predicted"/>
<reference evidence="1 2" key="1">
    <citation type="submission" date="2023-10" db="EMBL/GenBank/DDBJ databases">
        <title>Roseovarius strain S88 nov., isolated from a marine algae.</title>
        <authorList>
            <person name="Lee M.W."/>
            <person name="Lee J.K."/>
            <person name="Kim J.M."/>
            <person name="Choi D.G."/>
            <person name="Baek J.H."/>
            <person name="Bayburt H."/>
            <person name="Jung J.J."/>
            <person name="Han D.M."/>
            <person name="Jeon C.O."/>
        </authorList>
    </citation>
    <scope>NUCLEOTIDE SEQUENCE [LARGE SCALE GENOMIC DNA]</scope>
    <source>
        <strain evidence="1 2">S88</strain>
    </source>
</reference>
<accession>A0ABZ2HBY6</accession>
<dbReference type="SUPFAM" id="SSF160387">
    <property type="entry name" value="NosL/MerB-like"/>
    <property type="match status" value="1"/>
</dbReference>
<dbReference type="Proteomes" id="UP001364156">
    <property type="component" value="Chromosome"/>
</dbReference>
<dbReference type="EMBL" id="CP146069">
    <property type="protein sequence ID" value="WWR45027.1"/>
    <property type="molecule type" value="Genomic_DNA"/>
</dbReference>
<evidence type="ECO:0000313" key="2">
    <source>
        <dbReference type="Proteomes" id="UP001364156"/>
    </source>
</evidence>
<dbReference type="Pfam" id="PF05573">
    <property type="entry name" value="NosL"/>
    <property type="match status" value="1"/>
</dbReference>